<keyword evidence="5" id="KW-0418">Kinase</keyword>
<dbReference type="PROSITE" id="PS50011">
    <property type="entry name" value="PROTEIN_KINASE_DOM"/>
    <property type="match status" value="1"/>
</dbReference>
<keyword evidence="3" id="KW-0808">Transferase</keyword>
<evidence type="ECO:0000313" key="11">
    <source>
        <dbReference type="Proteomes" id="UP000603904"/>
    </source>
</evidence>
<feature type="domain" description="Protein kinase" evidence="9">
    <location>
        <begin position="12"/>
        <end position="272"/>
    </location>
</feature>
<dbReference type="Gene3D" id="3.30.200.20">
    <property type="entry name" value="Phosphorylase Kinase, domain 1"/>
    <property type="match status" value="1"/>
</dbReference>
<feature type="transmembrane region" description="Helical" evidence="8">
    <location>
        <begin position="413"/>
        <end position="436"/>
    </location>
</feature>
<evidence type="ECO:0000313" key="10">
    <source>
        <dbReference type="EMBL" id="GIH43557.1"/>
    </source>
</evidence>
<feature type="region of interest" description="Disordered" evidence="7">
    <location>
        <begin position="437"/>
        <end position="539"/>
    </location>
</feature>
<keyword evidence="6" id="KW-0067">ATP-binding</keyword>
<sequence length="539" mass="53951">MTSPHQVLGGRYRLTSPIAAGGMGEVWRAADELLGRDVAVKLLGRHVAADPAFRDRFRSEARITAALTDPGIAQVFDYGESDDLAYLVMELVTGEPLSAILARNGALGPDVTLDLIHQTARGLYAAHRAGVIHRDIKPGNLLVTEAGQVKITDFGIARALEAAPLTKTGTVLGTAQYVSPEQASGSVLTPATDIYSLGVVAYECLAGRPPFTADNHVALALRHLNDVPPPLPNGVPAPVRDLVLDMLAKDPAARPETGPRLLDRVAALREALAAPGTAALGALTDPGGFPAARGVDGTAVLGGAAFGASTPPYGQPPAGTAQGGTYGTTRNGTAAFGGAGHGGATGNGATGHGSANGYGANDYAGAGQGGATGYGAAGETMRLGRQAGGTRGPATPSTAPTGPGRPGRRRRPALVLLAAAGCAVAVGAGVLAFTAFTSDDTGRGPLQTTTTPTTSPSPSHRPSPSVTRSHRPATPATSAAPAASPSATVSTSAPATRTPTQAPSATPTPTPTSTPTPAPSETSTPVDDPTDTNPPDEGT</sequence>
<dbReference type="Proteomes" id="UP000603904">
    <property type="component" value="Unassembled WGS sequence"/>
</dbReference>
<dbReference type="PANTHER" id="PTHR43289:SF6">
    <property type="entry name" value="SERINE_THREONINE-PROTEIN KINASE NEKL-3"/>
    <property type="match status" value="1"/>
</dbReference>
<dbReference type="RefSeq" id="WP_275410639.1">
    <property type="nucleotide sequence ID" value="NZ_BAAAGP010000023.1"/>
</dbReference>
<dbReference type="PROSITE" id="PS00108">
    <property type="entry name" value="PROTEIN_KINASE_ST"/>
    <property type="match status" value="1"/>
</dbReference>
<keyword evidence="11" id="KW-1185">Reference proteome</keyword>
<organism evidence="10 11">
    <name type="scientific">Microbispora corallina</name>
    <dbReference type="NCBI Taxonomy" id="83302"/>
    <lineage>
        <taxon>Bacteria</taxon>
        <taxon>Bacillati</taxon>
        <taxon>Actinomycetota</taxon>
        <taxon>Actinomycetes</taxon>
        <taxon>Streptosporangiales</taxon>
        <taxon>Streptosporangiaceae</taxon>
        <taxon>Microbispora</taxon>
    </lineage>
</organism>
<feature type="region of interest" description="Disordered" evidence="7">
    <location>
        <begin position="384"/>
        <end position="409"/>
    </location>
</feature>
<dbReference type="CDD" id="cd14014">
    <property type="entry name" value="STKc_PknB_like"/>
    <property type="match status" value="1"/>
</dbReference>
<evidence type="ECO:0000256" key="1">
    <source>
        <dbReference type="ARBA" id="ARBA00012513"/>
    </source>
</evidence>
<feature type="compositionally biased region" description="Low complexity" evidence="7">
    <location>
        <begin position="519"/>
        <end position="539"/>
    </location>
</feature>
<feature type="compositionally biased region" description="Low complexity" evidence="7">
    <location>
        <begin position="392"/>
        <end position="402"/>
    </location>
</feature>
<dbReference type="EC" id="2.7.11.1" evidence="1"/>
<dbReference type="InterPro" id="IPR011009">
    <property type="entry name" value="Kinase-like_dom_sf"/>
</dbReference>
<accession>A0ABQ4G914</accession>
<reference evidence="10 11" key="1">
    <citation type="submission" date="2021-01" db="EMBL/GenBank/DDBJ databases">
        <title>Whole genome shotgun sequence of Microbispora corallina NBRC 16416.</title>
        <authorList>
            <person name="Komaki H."/>
            <person name="Tamura T."/>
        </authorList>
    </citation>
    <scope>NUCLEOTIDE SEQUENCE [LARGE SCALE GENOMIC DNA]</scope>
    <source>
        <strain evidence="10 11">NBRC 16416</strain>
    </source>
</reference>
<evidence type="ECO:0000256" key="4">
    <source>
        <dbReference type="ARBA" id="ARBA00022741"/>
    </source>
</evidence>
<keyword evidence="8" id="KW-0472">Membrane</keyword>
<evidence type="ECO:0000256" key="5">
    <source>
        <dbReference type="ARBA" id="ARBA00022777"/>
    </source>
</evidence>
<keyword evidence="4" id="KW-0547">Nucleotide-binding</keyword>
<name>A0ABQ4G914_9ACTN</name>
<evidence type="ECO:0000256" key="2">
    <source>
        <dbReference type="ARBA" id="ARBA00022527"/>
    </source>
</evidence>
<feature type="compositionally biased region" description="Low complexity" evidence="7">
    <location>
        <begin position="448"/>
        <end position="505"/>
    </location>
</feature>
<dbReference type="Gene3D" id="1.10.510.10">
    <property type="entry name" value="Transferase(Phosphotransferase) domain 1"/>
    <property type="match status" value="1"/>
</dbReference>
<dbReference type="InterPro" id="IPR000719">
    <property type="entry name" value="Prot_kinase_dom"/>
</dbReference>
<dbReference type="InterPro" id="IPR008271">
    <property type="entry name" value="Ser/Thr_kinase_AS"/>
</dbReference>
<dbReference type="EMBL" id="BOOC01000040">
    <property type="protein sequence ID" value="GIH43557.1"/>
    <property type="molecule type" value="Genomic_DNA"/>
</dbReference>
<gene>
    <name evidence="10" type="ORF">Mco01_65570</name>
</gene>
<protein>
    <recommendedName>
        <fullName evidence="1">non-specific serine/threonine protein kinase</fullName>
        <ecNumber evidence="1">2.7.11.1</ecNumber>
    </recommendedName>
</protein>
<feature type="compositionally biased region" description="Pro residues" evidence="7">
    <location>
        <begin position="506"/>
        <end position="518"/>
    </location>
</feature>
<keyword evidence="2" id="KW-0723">Serine/threonine-protein kinase</keyword>
<evidence type="ECO:0000256" key="3">
    <source>
        <dbReference type="ARBA" id="ARBA00022679"/>
    </source>
</evidence>
<dbReference type="SMART" id="SM00220">
    <property type="entry name" value="S_TKc"/>
    <property type="match status" value="1"/>
</dbReference>
<evidence type="ECO:0000259" key="9">
    <source>
        <dbReference type="PROSITE" id="PS50011"/>
    </source>
</evidence>
<dbReference type="PANTHER" id="PTHR43289">
    <property type="entry name" value="MITOGEN-ACTIVATED PROTEIN KINASE KINASE KINASE 20-RELATED"/>
    <property type="match status" value="1"/>
</dbReference>
<comment type="caution">
    <text evidence="10">The sequence shown here is derived from an EMBL/GenBank/DDBJ whole genome shotgun (WGS) entry which is preliminary data.</text>
</comment>
<evidence type="ECO:0000256" key="8">
    <source>
        <dbReference type="SAM" id="Phobius"/>
    </source>
</evidence>
<proteinExistence type="predicted"/>
<dbReference type="Pfam" id="PF00069">
    <property type="entry name" value="Pkinase"/>
    <property type="match status" value="1"/>
</dbReference>
<dbReference type="SUPFAM" id="SSF56112">
    <property type="entry name" value="Protein kinase-like (PK-like)"/>
    <property type="match status" value="1"/>
</dbReference>
<keyword evidence="8" id="KW-0812">Transmembrane</keyword>
<evidence type="ECO:0000256" key="6">
    <source>
        <dbReference type="ARBA" id="ARBA00022840"/>
    </source>
</evidence>
<keyword evidence="8" id="KW-1133">Transmembrane helix</keyword>
<evidence type="ECO:0000256" key="7">
    <source>
        <dbReference type="SAM" id="MobiDB-lite"/>
    </source>
</evidence>